<dbReference type="Gene3D" id="3.55.50.30">
    <property type="match status" value="1"/>
</dbReference>
<dbReference type="Proteomes" id="UP000625283">
    <property type="component" value="Unassembled WGS sequence"/>
</dbReference>
<reference evidence="3 4" key="1">
    <citation type="submission" date="2021-01" db="EMBL/GenBank/DDBJ databases">
        <title>C459-1 draft genome sequence.</title>
        <authorList>
            <person name="Zhang X.-F."/>
        </authorList>
    </citation>
    <scope>NUCLEOTIDE SEQUENCE [LARGE SCALE GENOMIC DNA]</scope>
    <source>
        <strain evidence="4">C459-1</strain>
    </source>
</reference>
<accession>A0ABS1R9Y8</accession>
<dbReference type="RefSeq" id="WP_202105203.1">
    <property type="nucleotide sequence ID" value="NZ_JAERTY010000018.1"/>
</dbReference>
<dbReference type="Pfam" id="PF04773">
    <property type="entry name" value="FecR"/>
    <property type="match status" value="1"/>
</dbReference>
<organism evidence="3 4">
    <name type="scientific">Sphingobacterium faecale</name>
    <dbReference type="NCBI Taxonomy" id="2803775"/>
    <lineage>
        <taxon>Bacteria</taxon>
        <taxon>Pseudomonadati</taxon>
        <taxon>Bacteroidota</taxon>
        <taxon>Sphingobacteriia</taxon>
        <taxon>Sphingobacteriales</taxon>
        <taxon>Sphingobacteriaceae</taxon>
        <taxon>Sphingobacterium</taxon>
    </lineage>
</organism>
<dbReference type="EMBL" id="JAERTY010000018">
    <property type="protein sequence ID" value="MBL1411488.1"/>
    <property type="molecule type" value="Genomic_DNA"/>
</dbReference>
<protein>
    <submittedName>
        <fullName evidence="3">FecR domain-containing protein</fullName>
    </submittedName>
</protein>
<sequence>MEHKQILVLIAKLQQNTITADELKELKKIFSTSGDSKELMRLFRDTYETQLKQKDSLDIYERQHQVKNRLINSTAPANIPHRRKNNFYYWTACAIALILLIGGFFYSKQLSSSMDTLELIQVSTKAGERKKITLRDGSSILLNGNSSLYYPKLVTDDYRMVKLQGEAFFDVASDRQKPFIVIADDFTTQVVGTSFNIDTDNNRTIQVNTGKVNVFKVSDKSITQALKAHHLQISKLDKDIAAISTGSVTLIEGEKAKLNATGAWEVSPYSLRNWKDNELTYINEPMTKVVRNLYRNFGDSIRLDSSFMNKKITITLSNKNSIQVLNTLTELCNGKLILNKEKNIWQITEQ</sequence>
<keyword evidence="1" id="KW-0812">Transmembrane</keyword>
<keyword evidence="1" id="KW-1133">Transmembrane helix</keyword>
<name>A0ABS1R9Y8_9SPHI</name>
<evidence type="ECO:0000313" key="4">
    <source>
        <dbReference type="Proteomes" id="UP000625283"/>
    </source>
</evidence>
<evidence type="ECO:0000259" key="2">
    <source>
        <dbReference type="Pfam" id="PF04773"/>
    </source>
</evidence>
<dbReference type="PIRSF" id="PIRSF018266">
    <property type="entry name" value="FecR"/>
    <property type="match status" value="1"/>
</dbReference>
<dbReference type="PANTHER" id="PTHR30273:SF2">
    <property type="entry name" value="PROTEIN FECR"/>
    <property type="match status" value="1"/>
</dbReference>
<dbReference type="InterPro" id="IPR006860">
    <property type="entry name" value="FecR"/>
</dbReference>
<feature type="transmembrane region" description="Helical" evidence="1">
    <location>
        <begin position="87"/>
        <end position="106"/>
    </location>
</feature>
<evidence type="ECO:0000256" key="1">
    <source>
        <dbReference type="SAM" id="Phobius"/>
    </source>
</evidence>
<gene>
    <name evidence="3" type="ORF">JKG61_22205</name>
</gene>
<keyword evidence="1" id="KW-0472">Membrane</keyword>
<feature type="domain" description="FecR protein" evidence="2">
    <location>
        <begin position="121"/>
        <end position="212"/>
    </location>
</feature>
<dbReference type="Gene3D" id="2.60.120.1440">
    <property type="match status" value="1"/>
</dbReference>
<keyword evidence="4" id="KW-1185">Reference proteome</keyword>
<dbReference type="InterPro" id="IPR012373">
    <property type="entry name" value="Ferrdict_sens_TM"/>
</dbReference>
<comment type="caution">
    <text evidence="3">The sequence shown here is derived from an EMBL/GenBank/DDBJ whole genome shotgun (WGS) entry which is preliminary data.</text>
</comment>
<evidence type="ECO:0000313" key="3">
    <source>
        <dbReference type="EMBL" id="MBL1411488.1"/>
    </source>
</evidence>
<dbReference type="PANTHER" id="PTHR30273">
    <property type="entry name" value="PERIPLASMIC SIGNAL SENSOR AND SIGMA FACTOR ACTIVATOR FECR-RELATED"/>
    <property type="match status" value="1"/>
</dbReference>
<proteinExistence type="predicted"/>